<sequence length="229" mass="25381">MVDIGADDLGELERFAGGILASMQPAERRSLFRKVARTLRTGQQKRIARQENPDGSRFAPRRRGKDPVPGGYAVKFLYPSGGSGEPRLVLMHSWVRQGALLTGYDVRAGGLRSFEWRKVVRWLPVGEGEQNKGAGRIRRPTIRQRAMFRRIRRSGVMLANASDQEAWVGFAGRVAAVARIHQLGLFDKPSANAAEIRYAMRELLGFSAQDRAMVLEATIDHILAGADDA</sequence>
<name>A0ABR6NDF0_9SPHN</name>
<reference evidence="2 3" key="1">
    <citation type="submission" date="2020-08" db="EMBL/GenBank/DDBJ databases">
        <title>Exploring microbial biodiversity for novel pathways involved in the catabolism of aromatic compounds derived from lignin.</title>
        <authorList>
            <person name="Elkins J."/>
        </authorList>
    </citation>
    <scope>NUCLEOTIDE SEQUENCE [LARGE SCALE GENOMIC DNA]</scope>
    <source>
        <strain evidence="2 3">B1D3A</strain>
    </source>
</reference>
<gene>
    <name evidence="2" type="ORF">HNP60_001278</name>
</gene>
<organism evidence="2 3">
    <name type="scientific">Sphingobium lignivorans</name>
    <dbReference type="NCBI Taxonomy" id="2735886"/>
    <lineage>
        <taxon>Bacteria</taxon>
        <taxon>Pseudomonadati</taxon>
        <taxon>Pseudomonadota</taxon>
        <taxon>Alphaproteobacteria</taxon>
        <taxon>Sphingomonadales</taxon>
        <taxon>Sphingomonadaceae</taxon>
        <taxon>Sphingobium</taxon>
    </lineage>
</organism>
<proteinExistence type="predicted"/>
<evidence type="ECO:0000313" key="3">
    <source>
        <dbReference type="Proteomes" id="UP001138540"/>
    </source>
</evidence>
<feature type="region of interest" description="Disordered" evidence="1">
    <location>
        <begin position="42"/>
        <end position="67"/>
    </location>
</feature>
<protein>
    <submittedName>
        <fullName evidence="2">Phage virion morphogenesis protein</fullName>
    </submittedName>
</protein>
<dbReference type="Pfam" id="PF05069">
    <property type="entry name" value="Phage_tail_S"/>
    <property type="match status" value="2"/>
</dbReference>
<dbReference type="Proteomes" id="UP001138540">
    <property type="component" value="Unassembled WGS sequence"/>
</dbReference>
<evidence type="ECO:0000256" key="1">
    <source>
        <dbReference type="SAM" id="MobiDB-lite"/>
    </source>
</evidence>
<dbReference type="EMBL" id="JACHKA010000001">
    <property type="protein sequence ID" value="MBB5985304.1"/>
    <property type="molecule type" value="Genomic_DNA"/>
</dbReference>
<dbReference type="RefSeq" id="WP_184151511.1">
    <property type="nucleotide sequence ID" value="NZ_JACHKA010000001.1"/>
</dbReference>
<dbReference type="InterPro" id="IPR006522">
    <property type="entry name" value="Phage_virion_morphogenesis"/>
</dbReference>
<dbReference type="NCBIfam" id="TIGR01635">
    <property type="entry name" value="tail_comp_S"/>
    <property type="match status" value="2"/>
</dbReference>
<comment type="caution">
    <text evidence="2">The sequence shown here is derived from an EMBL/GenBank/DDBJ whole genome shotgun (WGS) entry which is preliminary data.</text>
</comment>
<evidence type="ECO:0000313" key="2">
    <source>
        <dbReference type="EMBL" id="MBB5985304.1"/>
    </source>
</evidence>
<keyword evidence="3" id="KW-1185">Reference proteome</keyword>
<accession>A0ABR6NDF0</accession>